<evidence type="ECO:0000313" key="3">
    <source>
        <dbReference type="Proteomes" id="UP000808337"/>
    </source>
</evidence>
<gene>
    <name evidence="2" type="ORF">IPP15_23780</name>
</gene>
<sequence length="220" mass="24988">MKTPFTVDQFLDVFKNYNEAIWPMQVIFYLMGLVVIYLVFKPGSKAQKIINIVLAFLWLWMGIVYHLMFFTAINKAAYLFGGIFILQGVLILFYGVFQNKLSFKFRSGLYGVTGIVLILFALIFYPVLGYFLGHLYPSSPTFGLPCPTTIFTFGLLLLTDKKCPVAIMIIPFIWSVIGFMAAFNFGIVEDTGLLVSGLLTLPMLIIRNKKYIREVNKAQP</sequence>
<keyword evidence="1" id="KW-0812">Transmembrane</keyword>
<feature type="transmembrane region" description="Helical" evidence="1">
    <location>
        <begin position="109"/>
        <end position="128"/>
    </location>
</feature>
<organism evidence="2 3">
    <name type="scientific">Candidatus Opimibacter skivensis</name>
    <dbReference type="NCBI Taxonomy" id="2982028"/>
    <lineage>
        <taxon>Bacteria</taxon>
        <taxon>Pseudomonadati</taxon>
        <taxon>Bacteroidota</taxon>
        <taxon>Saprospiria</taxon>
        <taxon>Saprospirales</taxon>
        <taxon>Saprospiraceae</taxon>
        <taxon>Candidatus Opimibacter</taxon>
    </lineage>
</organism>
<evidence type="ECO:0008006" key="4">
    <source>
        <dbReference type="Google" id="ProtNLM"/>
    </source>
</evidence>
<dbReference type="AlphaFoldDB" id="A0A9D7SZR4"/>
<feature type="transmembrane region" description="Helical" evidence="1">
    <location>
        <begin position="191"/>
        <end position="207"/>
    </location>
</feature>
<evidence type="ECO:0000313" key="2">
    <source>
        <dbReference type="EMBL" id="MBK9985321.1"/>
    </source>
</evidence>
<feature type="transmembrane region" description="Helical" evidence="1">
    <location>
        <begin position="52"/>
        <end position="70"/>
    </location>
</feature>
<accession>A0A9D7SZR4</accession>
<dbReference type="Pfam" id="PF19540">
    <property type="entry name" value="DUF6064"/>
    <property type="match status" value="1"/>
</dbReference>
<protein>
    <recommendedName>
        <fullName evidence="4">MFS transporter permease</fullName>
    </recommendedName>
</protein>
<keyword evidence="1" id="KW-1133">Transmembrane helix</keyword>
<feature type="transmembrane region" description="Helical" evidence="1">
    <location>
        <begin position="140"/>
        <end position="158"/>
    </location>
</feature>
<evidence type="ECO:0000256" key="1">
    <source>
        <dbReference type="SAM" id="Phobius"/>
    </source>
</evidence>
<name>A0A9D7SZR4_9BACT</name>
<dbReference type="EMBL" id="JADKGY010000035">
    <property type="protein sequence ID" value="MBK9985321.1"/>
    <property type="molecule type" value="Genomic_DNA"/>
</dbReference>
<reference evidence="2 3" key="1">
    <citation type="submission" date="2020-10" db="EMBL/GenBank/DDBJ databases">
        <title>Connecting structure to function with the recovery of over 1000 high-quality activated sludge metagenome-assembled genomes encoding full-length rRNA genes using long-read sequencing.</title>
        <authorList>
            <person name="Singleton C.M."/>
            <person name="Petriglieri F."/>
            <person name="Kristensen J.M."/>
            <person name="Kirkegaard R.H."/>
            <person name="Michaelsen T.Y."/>
            <person name="Andersen M.H."/>
            <person name="Karst S.M."/>
            <person name="Dueholm M.S."/>
            <person name="Nielsen P.H."/>
            <person name="Albertsen M."/>
        </authorList>
    </citation>
    <scope>NUCLEOTIDE SEQUENCE [LARGE SCALE GENOMIC DNA]</scope>
    <source>
        <strain evidence="2">Ribe_18-Q3-R11-54_MAXAC.273</strain>
    </source>
</reference>
<proteinExistence type="predicted"/>
<dbReference type="Proteomes" id="UP000808337">
    <property type="component" value="Unassembled WGS sequence"/>
</dbReference>
<dbReference type="InterPro" id="IPR045708">
    <property type="entry name" value="DUF6064"/>
</dbReference>
<feature type="transmembrane region" description="Helical" evidence="1">
    <location>
        <begin position="20"/>
        <end position="40"/>
    </location>
</feature>
<comment type="caution">
    <text evidence="2">The sequence shown here is derived from an EMBL/GenBank/DDBJ whole genome shotgun (WGS) entry which is preliminary data.</text>
</comment>
<feature type="transmembrane region" description="Helical" evidence="1">
    <location>
        <begin position="76"/>
        <end position="97"/>
    </location>
</feature>
<feature type="transmembrane region" description="Helical" evidence="1">
    <location>
        <begin position="165"/>
        <end position="185"/>
    </location>
</feature>
<keyword evidence="1" id="KW-0472">Membrane</keyword>